<dbReference type="Proteomes" id="UP000077202">
    <property type="component" value="Unassembled WGS sequence"/>
</dbReference>
<evidence type="ECO:0000313" key="3">
    <source>
        <dbReference type="Proteomes" id="UP000077202"/>
    </source>
</evidence>
<sequence>MCSPYLGPVWKVQPASGLRDMASRPPRPPTPLIRIRPLMNEPVDVFPRMPSSSPATPSLPQVMVSILERGHPIDRYDAVSVTGETRGAKRGFLIKIVGILFVSTNNQHHSEANKQCPACIRNNAYKKQTTSPNSPRDHEEATMADRLSKRREEKKGTGAHALGGLKDNNSKKPIP</sequence>
<evidence type="ECO:0000256" key="1">
    <source>
        <dbReference type="SAM" id="MobiDB-lite"/>
    </source>
</evidence>
<name>A0A176W2C8_MARPO</name>
<accession>A0A176W2C8</accession>
<comment type="caution">
    <text evidence="2">The sequence shown here is derived from an EMBL/GenBank/DDBJ whole genome shotgun (WGS) entry which is preliminary data.</text>
</comment>
<keyword evidence="3" id="KW-1185">Reference proteome</keyword>
<reference evidence="2" key="1">
    <citation type="submission" date="2016-03" db="EMBL/GenBank/DDBJ databases">
        <title>Mechanisms controlling the formation of the plant cell surface in tip-growing cells are functionally conserved among land plants.</title>
        <authorList>
            <person name="Honkanen S."/>
            <person name="Jones V.A."/>
            <person name="Morieri G."/>
            <person name="Champion C."/>
            <person name="Hetherington A.J."/>
            <person name="Kelly S."/>
            <person name="Saint-Marcoux D."/>
            <person name="Proust H."/>
            <person name="Prescott H."/>
            <person name="Dolan L."/>
        </authorList>
    </citation>
    <scope>NUCLEOTIDE SEQUENCE [LARGE SCALE GENOMIC DNA]</scope>
    <source>
        <tissue evidence="2">Whole gametophyte</tissue>
    </source>
</reference>
<organism evidence="2 3">
    <name type="scientific">Marchantia polymorpha subsp. ruderalis</name>
    <dbReference type="NCBI Taxonomy" id="1480154"/>
    <lineage>
        <taxon>Eukaryota</taxon>
        <taxon>Viridiplantae</taxon>
        <taxon>Streptophyta</taxon>
        <taxon>Embryophyta</taxon>
        <taxon>Marchantiophyta</taxon>
        <taxon>Marchantiopsida</taxon>
        <taxon>Marchantiidae</taxon>
        <taxon>Marchantiales</taxon>
        <taxon>Marchantiaceae</taxon>
        <taxon>Marchantia</taxon>
    </lineage>
</organism>
<proteinExistence type="predicted"/>
<dbReference type="EMBL" id="LVLJ01001948">
    <property type="protein sequence ID" value="OAE27207.1"/>
    <property type="molecule type" value="Genomic_DNA"/>
</dbReference>
<evidence type="ECO:0000313" key="2">
    <source>
        <dbReference type="EMBL" id="OAE27207.1"/>
    </source>
</evidence>
<gene>
    <name evidence="2" type="ORF">AXG93_4332s1020</name>
</gene>
<feature type="compositionally biased region" description="Basic and acidic residues" evidence="1">
    <location>
        <begin position="135"/>
        <end position="156"/>
    </location>
</feature>
<feature type="region of interest" description="Disordered" evidence="1">
    <location>
        <begin position="126"/>
        <end position="175"/>
    </location>
</feature>
<dbReference type="AlphaFoldDB" id="A0A176W2C8"/>
<protein>
    <submittedName>
        <fullName evidence="2">Uncharacterized protein</fullName>
    </submittedName>
</protein>